<dbReference type="Gene3D" id="3.40.50.300">
    <property type="entry name" value="P-loop containing nucleotide triphosphate hydrolases"/>
    <property type="match status" value="1"/>
</dbReference>
<keyword evidence="1" id="KW-0418">Kinase</keyword>
<gene>
    <name evidence="1" type="ORF">GGQ68_002626</name>
</gene>
<organism evidence="1 2">
    <name type="scientific">Sagittula marina</name>
    <dbReference type="NCBI Taxonomy" id="943940"/>
    <lineage>
        <taxon>Bacteria</taxon>
        <taxon>Pseudomonadati</taxon>
        <taxon>Pseudomonadota</taxon>
        <taxon>Alphaproteobacteria</taxon>
        <taxon>Rhodobacterales</taxon>
        <taxon>Roseobacteraceae</taxon>
        <taxon>Sagittula</taxon>
    </lineage>
</organism>
<keyword evidence="1" id="KW-0808">Transferase</keyword>
<dbReference type="EC" id="2.7.4.-" evidence="1"/>
<dbReference type="EC" id="2.7.11.-" evidence="1"/>
<evidence type="ECO:0000313" key="2">
    <source>
        <dbReference type="Proteomes" id="UP000541426"/>
    </source>
</evidence>
<reference evidence="1 2" key="1">
    <citation type="submission" date="2020-08" db="EMBL/GenBank/DDBJ databases">
        <title>Genomic Encyclopedia of Type Strains, Phase IV (KMG-IV): sequencing the most valuable type-strain genomes for metagenomic binning, comparative biology and taxonomic classification.</title>
        <authorList>
            <person name="Goeker M."/>
        </authorList>
    </citation>
    <scope>NUCLEOTIDE SEQUENCE [LARGE SCALE GENOMIC DNA]</scope>
    <source>
        <strain evidence="1 2">DSM 102235</strain>
    </source>
</reference>
<protein>
    <submittedName>
        <fullName evidence="1">HPr kinase/phosphorylase</fullName>
        <ecNumber evidence="1">2.7.11.-</ecNumber>
        <ecNumber evidence="1">2.7.4.-</ecNumber>
    </submittedName>
</protein>
<proteinExistence type="predicted"/>
<name>A0A7W6DP14_9RHOB</name>
<dbReference type="InterPro" id="IPR027417">
    <property type="entry name" value="P-loop_NTPase"/>
</dbReference>
<sequence length="104" mass="11547">MMALGAQLVADDQTRLWREGGTVWMQAPEAIRGMIEARGIGVLAAKSTRAELVAVLDLDIEEEDRLPPERLRNVLGVDFAVLHKSAGPYFPAALMQYLRTGRRE</sequence>
<dbReference type="AlphaFoldDB" id="A0A7W6DP14"/>
<dbReference type="EMBL" id="JACIEJ010000006">
    <property type="protein sequence ID" value="MBB3986287.1"/>
    <property type="molecule type" value="Genomic_DNA"/>
</dbReference>
<keyword evidence="2" id="KW-1185">Reference proteome</keyword>
<comment type="caution">
    <text evidence="1">The sequence shown here is derived from an EMBL/GenBank/DDBJ whole genome shotgun (WGS) entry which is preliminary data.</text>
</comment>
<evidence type="ECO:0000313" key="1">
    <source>
        <dbReference type="EMBL" id="MBB3986287.1"/>
    </source>
</evidence>
<accession>A0A7W6DP14</accession>
<dbReference type="Proteomes" id="UP000541426">
    <property type="component" value="Unassembled WGS sequence"/>
</dbReference>
<dbReference type="GO" id="GO:0016301">
    <property type="term" value="F:kinase activity"/>
    <property type="evidence" value="ECO:0007669"/>
    <property type="project" value="UniProtKB-KW"/>
</dbReference>